<dbReference type="EMBL" id="JAUSTU010000026">
    <property type="protein sequence ID" value="MDQ0157412.1"/>
    <property type="molecule type" value="Genomic_DNA"/>
</dbReference>
<dbReference type="Gene3D" id="2.40.70.10">
    <property type="entry name" value="Acid Proteases"/>
    <property type="match status" value="1"/>
</dbReference>
<keyword evidence="2" id="KW-1185">Reference proteome</keyword>
<dbReference type="InterPro" id="IPR001969">
    <property type="entry name" value="Aspartic_peptidase_AS"/>
</dbReference>
<dbReference type="SUPFAM" id="SSF50630">
    <property type="entry name" value="Acid proteases"/>
    <property type="match status" value="1"/>
</dbReference>
<proteinExistence type="predicted"/>
<dbReference type="RefSeq" id="WP_307151878.1">
    <property type="nucleotide sequence ID" value="NZ_JAUSTU010000026.1"/>
</dbReference>
<protein>
    <submittedName>
        <fullName evidence="1">Aspartyl protease</fullName>
    </submittedName>
</protein>
<dbReference type="InterPro" id="IPR021109">
    <property type="entry name" value="Peptidase_aspartic_dom_sf"/>
</dbReference>
<evidence type="ECO:0000313" key="2">
    <source>
        <dbReference type="Proteomes" id="UP001231362"/>
    </source>
</evidence>
<keyword evidence="1" id="KW-0645">Protease</keyword>
<dbReference type="GO" id="GO:0008233">
    <property type="term" value="F:peptidase activity"/>
    <property type="evidence" value="ECO:0007669"/>
    <property type="project" value="UniProtKB-KW"/>
</dbReference>
<dbReference type="Proteomes" id="UP001231362">
    <property type="component" value="Unassembled WGS sequence"/>
</dbReference>
<dbReference type="PROSITE" id="PS00141">
    <property type="entry name" value="ASP_PROTEASE"/>
    <property type="match status" value="1"/>
</dbReference>
<sequence>MKLSYDGQLITTTLYVEFHGMSLEINDVIVDTGSSHTVISPDILEKIGVRYENGDVIYEAYGIGGTVPFYTKVMDKIKIDTFTIKSFEIDVGMLPNNHNGLLGLDILKSYNFTIDLENLELNPSNNMQKE</sequence>
<evidence type="ECO:0000313" key="1">
    <source>
        <dbReference type="EMBL" id="MDQ0157412.1"/>
    </source>
</evidence>
<reference evidence="1 2" key="1">
    <citation type="submission" date="2023-07" db="EMBL/GenBank/DDBJ databases">
        <title>Genomic Encyclopedia of Type Strains, Phase IV (KMG-IV): sequencing the most valuable type-strain genomes for metagenomic binning, comparative biology and taxonomic classification.</title>
        <authorList>
            <person name="Goeker M."/>
        </authorList>
    </citation>
    <scope>NUCLEOTIDE SEQUENCE [LARGE SCALE GENOMIC DNA]</scope>
    <source>
        <strain evidence="1 2">DSM 23948</strain>
    </source>
</reference>
<dbReference type="InterPro" id="IPR034122">
    <property type="entry name" value="Retropepsin-like_bacterial"/>
</dbReference>
<dbReference type="Pfam" id="PF13650">
    <property type="entry name" value="Asp_protease_2"/>
    <property type="match status" value="1"/>
</dbReference>
<accession>A0ABT9V919</accession>
<gene>
    <name evidence="1" type="ORF">J2S07_003747</name>
</gene>
<dbReference type="CDD" id="cd05483">
    <property type="entry name" value="retropepsin_like_bacteria"/>
    <property type="match status" value="1"/>
</dbReference>
<keyword evidence="1" id="KW-0378">Hydrolase</keyword>
<name>A0ABT9V919_9BACL</name>
<organism evidence="1 2">
    <name type="scientific">Anoxybacillus andreesenii</name>
    <dbReference type="NCBI Taxonomy" id="1325932"/>
    <lineage>
        <taxon>Bacteria</taxon>
        <taxon>Bacillati</taxon>
        <taxon>Bacillota</taxon>
        <taxon>Bacilli</taxon>
        <taxon>Bacillales</taxon>
        <taxon>Anoxybacillaceae</taxon>
        <taxon>Anoxybacillus</taxon>
    </lineage>
</organism>
<dbReference type="GO" id="GO:0006508">
    <property type="term" value="P:proteolysis"/>
    <property type="evidence" value="ECO:0007669"/>
    <property type="project" value="UniProtKB-KW"/>
</dbReference>
<comment type="caution">
    <text evidence="1">The sequence shown here is derived from an EMBL/GenBank/DDBJ whole genome shotgun (WGS) entry which is preliminary data.</text>
</comment>